<dbReference type="RefSeq" id="WP_235121539.1">
    <property type="nucleotide sequence ID" value="NZ_CP090978.1"/>
</dbReference>
<gene>
    <name evidence="2" type="ORF">L0M14_07425</name>
</gene>
<sequence length="399" mass="42214">MSTDISAAVKPTSHTAGTAKFTLDSSKALESIQKGDASSKTFIVMVPETDEVSTLSVSIPDDVMQAIGKQGGDAASIIIATQYGDYRLPLKALEGNKGQAIEFSISQVTGSGMEKAKDNAVKNGLTLLGGPVDFKIESVDASDNKHEIESFGNVYVARSLHAGMTVDDAHTAAVKVNEDGSFMPVPTYFTKDESGYAAVIQRPGNSSYAVISGKKDFADTQGFWAEASISKMASHLLVNGMTDTSFEPQSLMTRAQFTSLMVRALGLSDRTSEASTSFTDVSANDWFAKDVNIAVSAGLIEGYGDQFGPQDSITREQLAAIFTRAMKFVDPAITTSGKSKVFADADSISSWAASSVNSAVQAGILEGDDQGNLRPGDAATRAEATVMLERMLQAVKFIN</sequence>
<reference evidence="2 3" key="1">
    <citation type="journal article" date="2024" name="Int. J. Syst. Evol. Microbiol.">
        <title>Paenibacillus hexagrammi sp. nov., a novel bacterium isolated from the gut content of Hexagrammos agrammus.</title>
        <authorList>
            <person name="Jung H.K."/>
            <person name="Kim D.G."/>
            <person name="Zin H."/>
            <person name="Park J."/>
            <person name="Jung H."/>
            <person name="Kim Y.O."/>
            <person name="Kong H.J."/>
            <person name="Kim J.W."/>
            <person name="Kim Y.S."/>
        </authorList>
    </citation>
    <scope>NUCLEOTIDE SEQUENCE [LARGE SCALE GENOMIC DNA]</scope>
    <source>
        <strain evidence="2 3">YPD9-1</strain>
    </source>
</reference>
<feature type="domain" description="SLH" evidence="1">
    <location>
        <begin position="212"/>
        <end position="273"/>
    </location>
</feature>
<protein>
    <submittedName>
        <fullName evidence="2">S-layer homology domain-containing protein</fullName>
    </submittedName>
</protein>
<dbReference type="EMBL" id="CP090978">
    <property type="protein sequence ID" value="UJF34966.1"/>
    <property type="molecule type" value="Genomic_DNA"/>
</dbReference>
<dbReference type="Pfam" id="PF00395">
    <property type="entry name" value="SLH"/>
    <property type="match status" value="3"/>
</dbReference>
<dbReference type="PANTHER" id="PTHR43308">
    <property type="entry name" value="OUTER MEMBRANE PROTEIN ALPHA-RELATED"/>
    <property type="match status" value="1"/>
</dbReference>
<dbReference type="InterPro" id="IPR051465">
    <property type="entry name" value="Cell_Envelope_Struct_Comp"/>
</dbReference>
<name>A0ABY3SPE4_9BACL</name>
<feature type="domain" description="SLH" evidence="1">
    <location>
        <begin position="274"/>
        <end position="336"/>
    </location>
</feature>
<dbReference type="InterPro" id="IPR001119">
    <property type="entry name" value="SLH_dom"/>
</dbReference>
<dbReference type="PANTHER" id="PTHR43308:SF5">
    <property type="entry name" value="S-LAYER PROTEIN _ PEPTIDOGLYCAN ENDO-BETA-N-ACETYLGLUCOSAMINIDASE"/>
    <property type="match status" value="1"/>
</dbReference>
<organism evidence="2 3">
    <name type="scientific">Paenibacillus hexagrammi</name>
    <dbReference type="NCBI Taxonomy" id="2908839"/>
    <lineage>
        <taxon>Bacteria</taxon>
        <taxon>Bacillati</taxon>
        <taxon>Bacillota</taxon>
        <taxon>Bacilli</taxon>
        <taxon>Bacillales</taxon>
        <taxon>Paenibacillaceae</taxon>
        <taxon>Paenibacillus</taxon>
    </lineage>
</organism>
<proteinExistence type="predicted"/>
<evidence type="ECO:0000313" key="2">
    <source>
        <dbReference type="EMBL" id="UJF34966.1"/>
    </source>
</evidence>
<accession>A0ABY3SPE4</accession>
<dbReference type="PROSITE" id="PS51272">
    <property type="entry name" value="SLH"/>
    <property type="match status" value="3"/>
</dbReference>
<dbReference type="Proteomes" id="UP001649230">
    <property type="component" value="Chromosome"/>
</dbReference>
<keyword evidence="3" id="KW-1185">Reference proteome</keyword>
<evidence type="ECO:0000259" key="1">
    <source>
        <dbReference type="PROSITE" id="PS51272"/>
    </source>
</evidence>
<feature type="domain" description="SLH" evidence="1">
    <location>
        <begin position="339"/>
        <end position="399"/>
    </location>
</feature>
<evidence type="ECO:0000313" key="3">
    <source>
        <dbReference type="Proteomes" id="UP001649230"/>
    </source>
</evidence>